<feature type="transmembrane region" description="Helical" evidence="7">
    <location>
        <begin position="147"/>
        <end position="165"/>
    </location>
</feature>
<organism evidence="8 9">
    <name type="scientific">Brotaphodocola catenula</name>
    <dbReference type="NCBI Taxonomy" id="2885361"/>
    <lineage>
        <taxon>Bacteria</taxon>
        <taxon>Bacillati</taxon>
        <taxon>Bacillota</taxon>
        <taxon>Clostridia</taxon>
        <taxon>Lachnospirales</taxon>
        <taxon>Lachnospiraceae</taxon>
        <taxon>Brotaphodocola</taxon>
    </lineage>
</organism>
<accession>A0AAE3DLE8</accession>
<dbReference type="InterPro" id="IPR052518">
    <property type="entry name" value="CHR_Transporter"/>
</dbReference>
<dbReference type="GO" id="GO:0005886">
    <property type="term" value="C:plasma membrane"/>
    <property type="evidence" value="ECO:0007669"/>
    <property type="project" value="UniProtKB-SubCell"/>
</dbReference>
<dbReference type="Proteomes" id="UP001198962">
    <property type="component" value="Unassembled WGS sequence"/>
</dbReference>
<evidence type="ECO:0000313" key="9">
    <source>
        <dbReference type="Proteomes" id="UP001198962"/>
    </source>
</evidence>
<comment type="caution">
    <text evidence="8">The sequence shown here is derived from an EMBL/GenBank/DDBJ whole genome shotgun (WGS) entry which is preliminary data.</text>
</comment>
<dbReference type="RefSeq" id="WP_177977789.1">
    <property type="nucleotide sequence ID" value="NZ_JAJEPU010000023.1"/>
</dbReference>
<gene>
    <name evidence="8" type="ORF">LKD32_09000</name>
</gene>
<evidence type="ECO:0000256" key="2">
    <source>
        <dbReference type="ARBA" id="ARBA00005262"/>
    </source>
</evidence>
<keyword evidence="6 7" id="KW-0472">Membrane</keyword>
<evidence type="ECO:0000256" key="5">
    <source>
        <dbReference type="ARBA" id="ARBA00022989"/>
    </source>
</evidence>
<keyword evidence="3" id="KW-1003">Cell membrane</keyword>
<evidence type="ECO:0000256" key="4">
    <source>
        <dbReference type="ARBA" id="ARBA00022692"/>
    </source>
</evidence>
<dbReference type="EMBL" id="JAJEPU010000023">
    <property type="protein sequence ID" value="MCC2165016.1"/>
    <property type="molecule type" value="Genomic_DNA"/>
</dbReference>
<proteinExistence type="inferred from homology"/>
<feature type="transmembrane region" description="Helical" evidence="7">
    <location>
        <begin position="116"/>
        <end position="135"/>
    </location>
</feature>
<keyword evidence="5 7" id="KW-1133">Transmembrane helix</keyword>
<name>A0AAE3DLE8_9FIRM</name>
<dbReference type="AlphaFoldDB" id="A0AAE3DLE8"/>
<keyword evidence="4 7" id="KW-0812">Transmembrane</keyword>
<dbReference type="PANTHER" id="PTHR43663">
    <property type="entry name" value="CHROMATE TRANSPORT PROTEIN-RELATED"/>
    <property type="match status" value="1"/>
</dbReference>
<comment type="similarity">
    <text evidence="2">Belongs to the chromate ion transporter (CHR) (TC 2.A.51) family.</text>
</comment>
<protein>
    <submittedName>
        <fullName evidence="8">Chromate transporter</fullName>
    </submittedName>
</protein>
<evidence type="ECO:0000256" key="7">
    <source>
        <dbReference type="SAM" id="Phobius"/>
    </source>
</evidence>
<dbReference type="GO" id="GO:0015109">
    <property type="term" value="F:chromate transmembrane transporter activity"/>
    <property type="evidence" value="ECO:0007669"/>
    <property type="project" value="InterPro"/>
</dbReference>
<evidence type="ECO:0000313" key="8">
    <source>
        <dbReference type="EMBL" id="MCC2165016.1"/>
    </source>
</evidence>
<dbReference type="PANTHER" id="PTHR43663:SF1">
    <property type="entry name" value="CHROMATE TRANSPORTER"/>
    <property type="match status" value="1"/>
</dbReference>
<evidence type="ECO:0000256" key="6">
    <source>
        <dbReference type="ARBA" id="ARBA00023136"/>
    </source>
</evidence>
<evidence type="ECO:0000256" key="1">
    <source>
        <dbReference type="ARBA" id="ARBA00004651"/>
    </source>
</evidence>
<reference evidence="8" key="1">
    <citation type="submission" date="2021-10" db="EMBL/GenBank/DDBJ databases">
        <title>Anaerobic single-cell dispensing facilitates the cultivation of human gut bacteria.</title>
        <authorList>
            <person name="Afrizal A."/>
        </authorList>
    </citation>
    <scope>NUCLEOTIDE SEQUENCE</scope>
    <source>
        <strain evidence="8">CLA-AA-H274</strain>
    </source>
</reference>
<sequence>MIYFQLFLAFLQIGAFSFGGGYAAMPLIQAQVIEKYHWLTLNDFTNLITIAEMTPGPIAVNSSTFVGNQVAGIPGAIVATIGCILPSCIFVTILAKLYAKYRNLRLMKGILESLRPAVVAMILTAGITILVPTFFGDGTIHLTNGNLQIRYLIYFAVAMVCLRKVKIDPIKVMVSCGFAEVLYQLVLSWLPI</sequence>
<evidence type="ECO:0000256" key="3">
    <source>
        <dbReference type="ARBA" id="ARBA00022475"/>
    </source>
</evidence>
<keyword evidence="9" id="KW-1185">Reference proteome</keyword>
<comment type="subcellular location">
    <subcellularLocation>
        <location evidence="1">Cell membrane</location>
        <topology evidence="1">Multi-pass membrane protein</topology>
    </subcellularLocation>
</comment>
<dbReference type="Pfam" id="PF02417">
    <property type="entry name" value="Chromate_transp"/>
    <property type="match status" value="1"/>
</dbReference>
<feature type="transmembrane region" description="Helical" evidence="7">
    <location>
        <begin position="71"/>
        <end position="95"/>
    </location>
</feature>
<dbReference type="InterPro" id="IPR003370">
    <property type="entry name" value="Chromate_transpt"/>
</dbReference>